<dbReference type="EMBL" id="LRBV02000003">
    <property type="status" value="NOT_ANNOTATED_CDS"/>
    <property type="molecule type" value="Genomic_DNA"/>
</dbReference>
<dbReference type="Gramene" id="QL03p034081:mrna">
    <property type="protein sequence ID" value="QL03p034081:mrna"/>
    <property type="gene ID" value="QL03p034081"/>
</dbReference>
<reference evidence="1 2" key="1">
    <citation type="journal article" date="2016" name="G3 (Bethesda)">
        <title>First Draft Assembly and Annotation of the Genome of a California Endemic Oak Quercus lobata Nee (Fagaceae).</title>
        <authorList>
            <person name="Sork V.L."/>
            <person name="Fitz-Gibbon S.T."/>
            <person name="Puiu D."/>
            <person name="Crepeau M."/>
            <person name="Gugger P.F."/>
            <person name="Sherman R."/>
            <person name="Stevens K."/>
            <person name="Langley C.H."/>
            <person name="Pellegrini M."/>
            <person name="Salzberg S.L."/>
        </authorList>
    </citation>
    <scope>NUCLEOTIDE SEQUENCE [LARGE SCALE GENOMIC DNA]</scope>
    <source>
        <strain evidence="1 2">cv. SW786</strain>
    </source>
</reference>
<proteinExistence type="predicted"/>
<sequence length="84" mass="9059">MVALCPVPDGCVFRSTNASLLALFLCGKLYCLEGYKHDKPWGMEFDVILNECDSLSDLPRRPGPQDHIFSVAIGVVVGSSSSAN</sequence>
<organism evidence="1 2">
    <name type="scientific">Quercus lobata</name>
    <name type="common">Valley oak</name>
    <dbReference type="NCBI Taxonomy" id="97700"/>
    <lineage>
        <taxon>Eukaryota</taxon>
        <taxon>Viridiplantae</taxon>
        <taxon>Streptophyta</taxon>
        <taxon>Embryophyta</taxon>
        <taxon>Tracheophyta</taxon>
        <taxon>Spermatophyta</taxon>
        <taxon>Magnoliopsida</taxon>
        <taxon>eudicotyledons</taxon>
        <taxon>Gunneridae</taxon>
        <taxon>Pentapetalae</taxon>
        <taxon>rosids</taxon>
        <taxon>fabids</taxon>
        <taxon>Fagales</taxon>
        <taxon>Fagaceae</taxon>
        <taxon>Quercus</taxon>
    </lineage>
</organism>
<dbReference type="EnsemblPlants" id="QL03p034081:mrna">
    <property type="protein sequence ID" value="QL03p034081:mrna"/>
    <property type="gene ID" value="QL03p034081"/>
</dbReference>
<name>A0A7N2L6G2_QUELO</name>
<accession>A0A7N2L6G2</accession>
<protein>
    <submittedName>
        <fullName evidence="1">Uncharacterized protein</fullName>
    </submittedName>
</protein>
<dbReference type="InParanoid" id="A0A7N2L6G2"/>
<keyword evidence="2" id="KW-1185">Reference proteome</keyword>
<evidence type="ECO:0000313" key="2">
    <source>
        <dbReference type="Proteomes" id="UP000594261"/>
    </source>
</evidence>
<reference evidence="1" key="2">
    <citation type="submission" date="2021-01" db="UniProtKB">
        <authorList>
            <consortium name="EnsemblPlants"/>
        </authorList>
    </citation>
    <scope>IDENTIFICATION</scope>
</reference>
<dbReference type="Proteomes" id="UP000594261">
    <property type="component" value="Chromosome 3"/>
</dbReference>
<dbReference type="AlphaFoldDB" id="A0A7N2L6G2"/>
<evidence type="ECO:0000313" key="1">
    <source>
        <dbReference type="EnsemblPlants" id="QL03p034081:mrna"/>
    </source>
</evidence>